<keyword evidence="2" id="KW-1003">Cell membrane</keyword>
<keyword evidence="6" id="KW-0472">Membrane</keyword>
<sequence length="725" mass="75164">MVAVCPGERGCEGLPRSGGPIVNNKKLSLSLLLTLVLVSFSLFLGGLILRDVGKDVGRLLANTEARQRVRASIDVLKAMQALRNERGHTLRLLRAPQPPSPDVLAPVLALRAGTSNVSQNVEAFCQALTCAPGLGASEVRAALDRVADLRRPVDAALAQELGARPAELSATWSKETLNAATVLVRLGKGFLEALRAQDSRYEAIVAFQDIALAARGAYGAARVSFDALMAEGKGGGEAAAHLRTALGQLDSAWTLLRERLAAPGAPVPLQAAAARVEQVFFQTYIPAILTSLEALEAGRPLPLPSAEMNKLGDQAGEAMDGMGTAILQVLGAQADAWVSESEVEVAFGGAELLVALLLSVGGIWVVRQRVSSPLHHLAAATRRVAEGDLTGPVPFAGRGDEVGALADALVTFKENAVERERLEALQVAERTAREHRAREVERLVSGFGERISDILGIVNVAASDMKQTAQSMAGIAEQTQAQSGASAAAAEQTSANVQTVAAAAEQMAASIHEISRIMAMSSQIVSEASHRAGETTATVEGLAEAVGRIGEVVALIQDIAAQTNLLALNATIEAARAGDVGKGFAVVAHEVKALATQTARATGEISGHIAAVEGATSRTVEAIGAVGGTISRLSDIATTIASAIEEQSATTAEISRNAQEAASGTREVSLTVTRVSDAATRTGEAGSQVLGASEAVAREAQALHREIDVFLSGIRSLGRQARTGP</sequence>
<keyword evidence="3 5" id="KW-0807">Transducer</keyword>
<dbReference type="PANTHER" id="PTHR32089">
    <property type="entry name" value="METHYL-ACCEPTING CHEMOTAXIS PROTEIN MCPB"/>
    <property type="match status" value="1"/>
</dbReference>
<dbReference type="Pfam" id="PF00015">
    <property type="entry name" value="MCPsignal"/>
    <property type="match status" value="1"/>
</dbReference>
<comment type="subcellular location">
    <subcellularLocation>
        <location evidence="1">Cell inner membrane</location>
        <topology evidence="1">Multi-pass membrane protein</topology>
    </subcellularLocation>
</comment>
<keyword evidence="6" id="KW-0812">Transmembrane</keyword>
<dbReference type="GO" id="GO:0005886">
    <property type="term" value="C:plasma membrane"/>
    <property type="evidence" value="ECO:0007669"/>
    <property type="project" value="UniProtKB-SubCell"/>
</dbReference>
<dbReference type="OrthoDB" id="8456673at2"/>
<reference evidence="10 11" key="1">
    <citation type="submission" date="2012-02" db="EMBL/GenBank/DDBJ databases">
        <title>Shotgun genome sequence of Phaeospirillum photometricum DSM 122.</title>
        <authorList>
            <person name="Duquesne K."/>
            <person name="Sturgis J."/>
        </authorList>
    </citation>
    <scope>NUCLEOTIDE SEQUENCE [LARGE SCALE GENOMIC DNA]</scope>
    <source>
        <strain evidence="11">DSM122</strain>
    </source>
</reference>
<dbReference type="Pfam" id="PF00672">
    <property type="entry name" value="HAMP"/>
    <property type="match status" value="1"/>
</dbReference>
<dbReference type="KEGG" id="rpm:RSPPHO_00483"/>
<dbReference type="PATRIC" id="fig|1150469.3.peg.569"/>
<evidence type="ECO:0000256" key="6">
    <source>
        <dbReference type="SAM" id="Phobius"/>
    </source>
</evidence>
<feature type="domain" description="HAMP" evidence="9">
    <location>
        <begin position="368"/>
        <end position="421"/>
    </location>
</feature>
<evidence type="ECO:0000313" key="10">
    <source>
        <dbReference type="EMBL" id="CCG07109.1"/>
    </source>
</evidence>
<dbReference type="Gene3D" id="1.10.287.950">
    <property type="entry name" value="Methyl-accepting chemotaxis protein"/>
    <property type="match status" value="1"/>
</dbReference>
<evidence type="ECO:0000259" key="8">
    <source>
        <dbReference type="PROSITE" id="PS50192"/>
    </source>
</evidence>
<dbReference type="AlphaFoldDB" id="H6SP37"/>
<dbReference type="InterPro" id="IPR004089">
    <property type="entry name" value="MCPsignal_dom"/>
</dbReference>
<comment type="similarity">
    <text evidence="4">Belongs to the methyl-accepting chemotaxis (MCP) protein family.</text>
</comment>
<dbReference type="PROSITE" id="PS50885">
    <property type="entry name" value="HAMP"/>
    <property type="match status" value="1"/>
</dbReference>
<evidence type="ECO:0000256" key="2">
    <source>
        <dbReference type="ARBA" id="ARBA00022519"/>
    </source>
</evidence>
<dbReference type="EMBL" id="HE663493">
    <property type="protein sequence ID" value="CCG07109.1"/>
    <property type="molecule type" value="Genomic_DNA"/>
</dbReference>
<evidence type="ECO:0000313" key="11">
    <source>
        <dbReference type="Proteomes" id="UP000033220"/>
    </source>
</evidence>
<dbReference type="HOGENOM" id="CLU_000445_107_27_5"/>
<dbReference type="PROSITE" id="PS50111">
    <property type="entry name" value="CHEMOTAXIS_TRANSDUC_2"/>
    <property type="match status" value="1"/>
</dbReference>
<feature type="domain" description="Methyl-accepting transducer" evidence="7">
    <location>
        <begin position="461"/>
        <end position="683"/>
    </location>
</feature>
<dbReference type="Proteomes" id="UP000033220">
    <property type="component" value="Chromosome DSM 122"/>
</dbReference>
<dbReference type="GO" id="GO:0007165">
    <property type="term" value="P:signal transduction"/>
    <property type="evidence" value="ECO:0007669"/>
    <property type="project" value="UniProtKB-KW"/>
</dbReference>
<feature type="transmembrane region" description="Helical" evidence="6">
    <location>
        <begin position="27"/>
        <end position="49"/>
    </location>
</feature>
<dbReference type="SMART" id="SM00304">
    <property type="entry name" value="HAMP"/>
    <property type="match status" value="1"/>
</dbReference>
<evidence type="ECO:0000256" key="5">
    <source>
        <dbReference type="PROSITE-ProRule" id="PRU00284"/>
    </source>
</evidence>
<keyword evidence="2" id="KW-0997">Cell inner membrane</keyword>
<evidence type="ECO:0000259" key="7">
    <source>
        <dbReference type="PROSITE" id="PS50111"/>
    </source>
</evidence>
<keyword evidence="6" id="KW-1133">Transmembrane helix</keyword>
<name>H6SP37_PARPM</name>
<feature type="domain" description="T-SNARE coiled-coil homology" evidence="8">
    <location>
        <begin position="613"/>
        <end position="675"/>
    </location>
</feature>
<dbReference type="SMART" id="SM00283">
    <property type="entry name" value="MA"/>
    <property type="match status" value="1"/>
</dbReference>
<protein>
    <submittedName>
        <fullName evidence="10">Methyl-accepting chemotaxis protein, putative</fullName>
    </submittedName>
</protein>
<dbReference type="PANTHER" id="PTHR32089:SF112">
    <property type="entry name" value="LYSOZYME-LIKE PROTEIN-RELATED"/>
    <property type="match status" value="1"/>
</dbReference>
<organism evidence="10 11">
    <name type="scientific">Pararhodospirillum photometricum DSM 122</name>
    <dbReference type="NCBI Taxonomy" id="1150469"/>
    <lineage>
        <taxon>Bacteria</taxon>
        <taxon>Pseudomonadati</taxon>
        <taxon>Pseudomonadota</taxon>
        <taxon>Alphaproteobacteria</taxon>
        <taxon>Rhodospirillales</taxon>
        <taxon>Rhodospirillaceae</taxon>
        <taxon>Pararhodospirillum</taxon>
    </lineage>
</organism>
<gene>
    <name evidence="10" type="ORF">RSPPHO_00483</name>
</gene>
<evidence type="ECO:0000259" key="9">
    <source>
        <dbReference type="PROSITE" id="PS50885"/>
    </source>
</evidence>
<keyword evidence="11" id="KW-1185">Reference proteome</keyword>
<dbReference type="PROSITE" id="PS50192">
    <property type="entry name" value="T_SNARE"/>
    <property type="match status" value="1"/>
</dbReference>
<dbReference type="Gene3D" id="6.10.340.10">
    <property type="match status" value="1"/>
</dbReference>
<evidence type="ECO:0000256" key="3">
    <source>
        <dbReference type="ARBA" id="ARBA00023224"/>
    </source>
</evidence>
<dbReference type="InterPro" id="IPR000727">
    <property type="entry name" value="T_SNARE_dom"/>
</dbReference>
<dbReference type="STRING" id="1150469.RSPPHO_00483"/>
<evidence type="ECO:0000256" key="4">
    <source>
        <dbReference type="ARBA" id="ARBA00029447"/>
    </source>
</evidence>
<dbReference type="SUPFAM" id="SSF58104">
    <property type="entry name" value="Methyl-accepting chemotaxis protein (MCP) signaling domain"/>
    <property type="match status" value="1"/>
</dbReference>
<dbReference type="InterPro" id="IPR003660">
    <property type="entry name" value="HAMP_dom"/>
</dbReference>
<dbReference type="eggNOG" id="COG0840">
    <property type="taxonomic scope" value="Bacteria"/>
</dbReference>
<accession>H6SP37</accession>
<proteinExistence type="inferred from homology"/>
<evidence type="ECO:0000256" key="1">
    <source>
        <dbReference type="ARBA" id="ARBA00004429"/>
    </source>
</evidence>
<dbReference type="CDD" id="cd06225">
    <property type="entry name" value="HAMP"/>
    <property type="match status" value="1"/>
</dbReference>